<dbReference type="AlphaFoldDB" id="A0A3P9LHP8"/>
<evidence type="ECO:0000313" key="1">
    <source>
        <dbReference type="Ensembl" id="ENSORLP00020020250.1"/>
    </source>
</evidence>
<sequence length="108" mass="11798">MALYFISCRYSGVNFSCERSSTGQRLALAGLPAPICGSCSLYLIGFCGSLCCVELCVCLGSLSRQESLVYETVRRVGAKKIGKGCRSKCRFLLTSLQTNIHLLLFSRI</sequence>
<proteinExistence type="predicted"/>
<reference evidence="1" key="4">
    <citation type="submission" date="2025-09" db="UniProtKB">
        <authorList>
            <consortium name="Ensembl"/>
        </authorList>
    </citation>
    <scope>IDENTIFICATION</scope>
    <source>
        <strain evidence="1">HNI</strain>
    </source>
</reference>
<dbReference type="Proteomes" id="UP000265180">
    <property type="component" value="Chromosome 9"/>
</dbReference>
<protein>
    <submittedName>
        <fullName evidence="1">Uncharacterized protein</fullName>
    </submittedName>
</protein>
<reference evidence="1 2" key="2">
    <citation type="submission" date="2017-04" db="EMBL/GenBank/DDBJ databases">
        <title>CpG methylation of centromeres and impact of large insertions on vertebrate speciation.</title>
        <authorList>
            <person name="Ichikawa K."/>
            <person name="Yoshimura J."/>
            <person name="Morishita S."/>
        </authorList>
    </citation>
    <scope>NUCLEOTIDE SEQUENCE</scope>
    <source>
        <strain evidence="1 2">HNI</strain>
    </source>
</reference>
<organism evidence="1 2">
    <name type="scientific">Oryzias latipes</name>
    <name type="common">Japanese rice fish</name>
    <name type="synonym">Japanese killifish</name>
    <dbReference type="NCBI Taxonomy" id="8090"/>
    <lineage>
        <taxon>Eukaryota</taxon>
        <taxon>Metazoa</taxon>
        <taxon>Chordata</taxon>
        <taxon>Craniata</taxon>
        <taxon>Vertebrata</taxon>
        <taxon>Euteleostomi</taxon>
        <taxon>Actinopterygii</taxon>
        <taxon>Neopterygii</taxon>
        <taxon>Teleostei</taxon>
        <taxon>Neoteleostei</taxon>
        <taxon>Acanthomorphata</taxon>
        <taxon>Ovalentaria</taxon>
        <taxon>Atherinomorphae</taxon>
        <taxon>Beloniformes</taxon>
        <taxon>Adrianichthyidae</taxon>
        <taxon>Oryziinae</taxon>
        <taxon>Oryzias</taxon>
    </lineage>
</organism>
<reference evidence="1" key="3">
    <citation type="submission" date="2025-08" db="UniProtKB">
        <authorList>
            <consortium name="Ensembl"/>
        </authorList>
    </citation>
    <scope>IDENTIFICATION</scope>
    <source>
        <strain evidence="1">HNI</strain>
    </source>
</reference>
<accession>A0A3P9LHP8</accession>
<reference key="1">
    <citation type="journal article" date="2007" name="Nature">
        <title>The medaka draft genome and insights into vertebrate genome evolution.</title>
        <authorList>
            <person name="Kasahara M."/>
            <person name="Naruse K."/>
            <person name="Sasaki S."/>
            <person name="Nakatani Y."/>
            <person name="Qu W."/>
            <person name="Ahsan B."/>
            <person name="Yamada T."/>
            <person name="Nagayasu Y."/>
            <person name="Doi K."/>
            <person name="Kasai Y."/>
            <person name="Jindo T."/>
            <person name="Kobayashi D."/>
            <person name="Shimada A."/>
            <person name="Toyoda A."/>
            <person name="Kuroki Y."/>
            <person name="Fujiyama A."/>
            <person name="Sasaki T."/>
            <person name="Shimizu A."/>
            <person name="Asakawa S."/>
            <person name="Shimizu N."/>
            <person name="Hashimoto S."/>
            <person name="Yang J."/>
            <person name="Lee Y."/>
            <person name="Matsushima K."/>
            <person name="Sugano S."/>
            <person name="Sakaizumi M."/>
            <person name="Narita T."/>
            <person name="Ohishi K."/>
            <person name="Haga S."/>
            <person name="Ohta F."/>
            <person name="Nomoto H."/>
            <person name="Nogata K."/>
            <person name="Morishita T."/>
            <person name="Endo T."/>
            <person name="Shin-I T."/>
            <person name="Takeda H."/>
            <person name="Morishita S."/>
            <person name="Kohara Y."/>
        </authorList>
    </citation>
    <scope>NUCLEOTIDE SEQUENCE [LARGE SCALE GENOMIC DNA]</scope>
    <source>
        <strain>Hd-rR</strain>
    </source>
</reference>
<name>A0A3P9LHP8_ORYLA</name>
<dbReference type="Ensembl" id="ENSORLT00020029586.1">
    <property type="protein sequence ID" value="ENSORLP00020020250.1"/>
    <property type="gene ID" value="ENSORLG00020021242.1"/>
</dbReference>
<evidence type="ECO:0000313" key="2">
    <source>
        <dbReference type="Proteomes" id="UP000265180"/>
    </source>
</evidence>